<dbReference type="AlphaFoldDB" id="A0A928HF37"/>
<name>A0A928HF37_9BACT</name>
<protein>
    <submittedName>
        <fullName evidence="1">Uncharacterized protein</fullName>
    </submittedName>
</protein>
<dbReference type="Proteomes" id="UP000725649">
    <property type="component" value="Unassembled WGS sequence"/>
</dbReference>
<gene>
    <name evidence="1" type="ORF">E7027_04440</name>
</gene>
<accession>A0A928HF37</accession>
<reference evidence="1" key="1">
    <citation type="submission" date="2019-04" db="EMBL/GenBank/DDBJ databases">
        <title>Evolution of Biomass-Degrading Anaerobic Consortia Revealed by Metagenomics.</title>
        <authorList>
            <person name="Peng X."/>
        </authorList>
    </citation>
    <scope>NUCLEOTIDE SEQUENCE</scope>
    <source>
        <strain evidence="1">SIG66</strain>
    </source>
</reference>
<dbReference type="EMBL" id="SUVG01000004">
    <property type="protein sequence ID" value="MBE6421363.1"/>
    <property type="molecule type" value="Genomic_DNA"/>
</dbReference>
<organism evidence="1 2">
    <name type="scientific">Candidatus Avelusimicrobium gallicola</name>
    <dbReference type="NCBI Taxonomy" id="2562704"/>
    <lineage>
        <taxon>Bacteria</taxon>
        <taxon>Pseudomonadati</taxon>
        <taxon>Elusimicrobiota</taxon>
        <taxon>Elusimicrobia</taxon>
        <taxon>Elusimicrobiales</taxon>
        <taxon>Elusimicrobiaceae</taxon>
        <taxon>Candidatus Avelusimicrobium</taxon>
    </lineage>
</organism>
<comment type="caution">
    <text evidence="1">The sequence shown here is derived from an EMBL/GenBank/DDBJ whole genome shotgun (WGS) entry which is preliminary data.</text>
</comment>
<evidence type="ECO:0000313" key="2">
    <source>
        <dbReference type="Proteomes" id="UP000725649"/>
    </source>
</evidence>
<proteinExistence type="predicted"/>
<sequence length="192" mass="21878">MLTEVEIANKALGKLGIRPISSLDDQEESARVAKAMFGTVRDYELSIYRWLFALKRTLLAKDAQAPAFGYENQYSLPPDFLRLEMVEGKPANLKDSYLIEGNKILTDLPAPLKIIYISREVEMVKWPPFFVEAFACKLAYEMCERLKQDPSRKNTLLTEYQLIIRDAKRANAIQLPAQALPATELEIAQYGF</sequence>
<evidence type="ECO:0000313" key="1">
    <source>
        <dbReference type="EMBL" id="MBE6421363.1"/>
    </source>
</evidence>